<feature type="compositionally biased region" description="Basic and acidic residues" evidence="5">
    <location>
        <begin position="775"/>
        <end position="801"/>
    </location>
</feature>
<feature type="compositionally biased region" description="Polar residues" evidence="5">
    <location>
        <begin position="346"/>
        <end position="365"/>
    </location>
</feature>
<dbReference type="Pfam" id="PF12325">
    <property type="entry name" value="TMF_TATA_bd"/>
    <property type="match status" value="1"/>
</dbReference>
<feature type="region of interest" description="Disordered" evidence="5">
    <location>
        <begin position="601"/>
        <end position="816"/>
    </location>
</feature>
<dbReference type="EMBL" id="JARBDR010000214">
    <property type="protein sequence ID" value="KAJ8318853.1"/>
    <property type="molecule type" value="Genomic_DNA"/>
</dbReference>
<feature type="region of interest" description="Disordered" evidence="5">
    <location>
        <begin position="27"/>
        <end position="191"/>
    </location>
</feature>
<keyword evidence="2" id="KW-0333">Golgi apparatus</keyword>
<feature type="compositionally biased region" description="Polar residues" evidence="5">
    <location>
        <begin position="414"/>
        <end position="427"/>
    </location>
</feature>
<evidence type="ECO:0000256" key="3">
    <source>
        <dbReference type="ARBA" id="ARBA00023054"/>
    </source>
</evidence>
<dbReference type="PANTHER" id="PTHR46515:SF1">
    <property type="entry name" value="TATA ELEMENT MODULATORY FACTOR"/>
    <property type="match status" value="1"/>
</dbReference>
<comment type="caution">
    <text evidence="7">The sequence shown here is derived from an EMBL/GenBank/DDBJ whole genome shotgun (WGS) entry which is preliminary data.</text>
</comment>
<feature type="region of interest" description="Disordered" evidence="5">
    <location>
        <begin position="514"/>
        <end position="569"/>
    </location>
</feature>
<feature type="compositionally biased region" description="Basic and acidic residues" evidence="5">
    <location>
        <begin position="176"/>
        <end position="186"/>
    </location>
</feature>
<feature type="compositionally biased region" description="Acidic residues" evidence="5">
    <location>
        <begin position="648"/>
        <end position="658"/>
    </location>
</feature>
<evidence type="ECO:0000259" key="6">
    <source>
        <dbReference type="Pfam" id="PF12325"/>
    </source>
</evidence>
<comment type="subcellular location">
    <subcellularLocation>
        <location evidence="1">Golgi apparatus</location>
    </subcellularLocation>
</comment>
<feature type="region of interest" description="Disordered" evidence="5">
    <location>
        <begin position="410"/>
        <end position="493"/>
    </location>
</feature>
<dbReference type="Proteomes" id="UP001217089">
    <property type="component" value="Unassembled WGS sequence"/>
</dbReference>
<feature type="compositionally biased region" description="Basic and acidic residues" evidence="5">
    <location>
        <begin position="544"/>
        <end position="557"/>
    </location>
</feature>
<dbReference type="InterPro" id="IPR022091">
    <property type="entry name" value="TMF_TATA-bd"/>
</dbReference>
<feature type="compositionally biased region" description="Polar residues" evidence="5">
    <location>
        <begin position="83"/>
        <end position="93"/>
    </location>
</feature>
<dbReference type="Pfam" id="PF12329">
    <property type="entry name" value="TMF_DNA_bd"/>
    <property type="match status" value="1"/>
</dbReference>
<sequence>MSWWNTSSISSFASQALKNAQKKIDKVLDIEDEENGQTTGDSKLLKEGESTSVEASDDTKTTTKEENSWNSWMSLDTDKSKTSESAARSSWSLPSWGISTEEKSSTSKKSLSLASSTQTVKSTTAKGKDILKVNKPREKGKSTSVSKDETKEIKDKIETSPKTDVEGKTAKSKTASVRETENENKQGLKLLSSDIKEVKLHSEKVGEELTETHSKNVSDTRKLTQVQDSCESIIDENKLLESTNVVEEKLADLNDTYVSEKITENINVESVDRKQNLDVCDDTEQDETVKTIGSVIIEQKDDIVKHEHEVIDQLSLDHSNKNDTCIKGSSESVIISSSASDHRDSITNVSSSSNEQMDDQNTTGQVYSKESFISDLGQSDWASDVSWNTLENTQQFTSDSLENIGSAKKRNISGELQQETQSITTQNETKKTEKLHTENLNQSVPLKTCDTVPDRTESSQDSESKTDTNSDASSTSKIPASESSASLEIIESSEVIPDTGNSYTEILNSSVSYESMQENNSEPQPVIESISKSGFMSENTTEQKTLEENTSDTKVDETCMDDTQSDPDMCRSLTQEKEVVTDDTQCDPAEAYIKEVITHDLPLSPSAASSLGGTDSDNSKLDSSMDTYTSEDTVIDRDKTEIDSQEAVGDEEEGDVEEGNDHSASSGSPSSSFVKCMLEDAMEDGCKMEDNGSDSHSTGGEKSECSRSTGGQESGDEIDTTTSSDIEIISTPTPNGNDKLIDLSPLKIALQKTAKKGSQTHRRSDSQSSSSTQSREGHGEQLSPGRDHGLDRHEIDHHGYSEDLPPLSEETSNDPYHPQKLLKLQTVPEHAAFVTQSENTDLTTTATMDNSDVDDSMIQKLAEMSEILQARENKLVQLSHENNDLLEANSILRNQLQQSEEARESEMEDLNNLTSEFTERMAESEKKLQTVIREKEMMKKQLQQIQEEFGKKDSSVTKVLQEKDQQISELLQEGEKLSKQQLQSNNIIKKLRVKEKESDSLIASQKKKLEEQKTELEHLRKVLDSKEEMEKKQTDAINQLNAAVQKQERDMAKYKNEYEDNQERIRGLQSALDSSYKEIAELNKFNAAQDSKAQEAALSVEMQVREELKLMLEREQLKHKHEKEALIMQMEDLRLTMSRMEKDHSRREDLLRQEISDLQVGKFVKTGDIRSTSATRPLLRQIENLQSTYTAQSTSWEKIEKNLSDRLGNEMAQIEAVKHQMNQEMAQLKKEKMFIETQLDMEKTKTDQEKKKLAIAQEQISQLERESQRAVSRGTPSPISVSRAESISSEPPIFSSLTQEDLERSFFFNNPSVGGAKTSLYESLRQSGAANLLENLQSQLKLREGEIVQLQNDIQQLERTRESMARELVNLSNQNEELQEKVKELPEMIEKYRELDQKNNALLLMYGEKVEEANELRMDLEDVKDMYKTQVCHLSTVT</sequence>
<evidence type="ECO:0000256" key="5">
    <source>
        <dbReference type="SAM" id="MobiDB-lite"/>
    </source>
</evidence>
<evidence type="ECO:0000313" key="8">
    <source>
        <dbReference type="Proteomes" id="UP001217089"/>
    </source>
</evidence>
<feature type="compositionally biased region" description="Low complexity" evidence="5">
    <location>
        <begin position="480"/>
        <end position="493"/>
    </location>
</feature>
<feature type="compositionally biased region" description="Basic and acidic residues" evidence="5">
    <location>
        <begin position="452"/>
        <end position="468"/>
    </location>
</feature>
<feature type="domain" description="TATA element modulatory factor 1 TATA binding" evidence="6">
    <location>
        <begin position="1326"/>
        <end position="1433"/>
    </location>
</feature>
<feature type="coiled-coil region" evidence="4">
    <location>
        <begin position="1333"/>
        <end position="1430"/>
    </location>
</feature>
<feature type="compositionally biased region" description="Polar residues" evidence="5">
    <location>
        <begin position="514"/>
        <end position="523"/>
    </location>
</feature>
<protein>
    <recommendedName>
        <fullName evidence="6">TATA element modulatory factor 1 TATA binding domain-containing protein</fullName>
    </recommendedName>
</protein>
<name>A0ABQ9FT29_TEGGR</name>
<evidence type="ECO:0000256" key="2">
    <source>
        <dbReference type="ARBA" id="ARBA00023034"/>
    </source>
</evidence>
<keyword evidence="3 4" id="KW-0175">Coiled coil</keyword>
<keyword evidence="8" id="KW-1185">Reference proteome</keyword>
<dbReference type="PANTHER" id="PTHR46515">
    <property type="entry name" value="TATA ELEMENT MODULATORY FACTOR TMF1"/>
    <property type="match status" value="1"/>
</dbReference>
<feature type="coiled-coil region" evidence="4">
    <location>
        <begin position="861"/>
        <end position="1071"/>
    </location>
</feature>
<accession>A0ABQ9FT29</accession>
<feature type="compositionally biased region" description="Low complexity" evidence="5">
    <location>
        <begin position="107"/>
        <end position="117"/>
    </location>
</feature>
<feature type="region of interest" description="Disordered" evidence="5">
    <location>
        <begin position="1264"/>
        <end position="1286"/>
    </location>
</feature>
<feature type="compositionally biased region" description="Polar residues" evidence="5">
    <location>
        <begin position="469"/>
        <end position="478"/>
    </location>
</feature>
<feature type="compositionally biased region" description="Polar residues" evidence="5">
    <location>
        <begin position="612"/>
        <end position="632"/>
    </location>
</feature>
<feature type="compositionally biased region" description="Basic and acidic residues" evidence="5">
    <location>
        <begin position="126"/>
        <end position="169"/>
    </location>
</feature>
<feature type="compositionally biased region" description="Low complexity" evidence="5">
    <location>
        <begin position="601"/>
        <end position="611"/>
    </location>
</feature>
<feature type="compositionally biased region" description="Low complexity" evidence="5">
    <location>
        <begin position="663"/>
        <end position="672"/>
    </location>
</feature>
<dbReference type="InterPro" id="IPR022092">
    <property type="entry name" value="TMF_DNA-bd"/>
</dbReference>
<dbReference type="InterPro" id="IPR052602">
    <property type="entry name" value="Growth_transcription_reg"/>
</dbReference>
<reference evidence="7 8" key="1">
    <citation type="submission" date="2022-12" db="EMBL/GenBank/DDBJ databases">
        <title>Chromosome-level genome of Tegillarca granosa.</title>
        <authorList>
            <person name="Kim J."/>
        </authorList>
    </citation>
    <scope>NUCLEOTIDE SEQUENCE [LARGE SCALE GENOMIC DNA]</scope>
    <source>
        <strain evidence="7">Teg-2019</strain>
        <tissue evidence="7">Adductor muscle</tissue>
    </source>
</reference>
<gene>
    <name evidence="7" type="ORF">KUTeg_003944</name>
</gene>
<feature type="compositionally biased region" description="Basic and acidic residues" evidence="5">
    <location>
        <begin position="57"/>
        <end position="67"/>
    </location>
</feature>
<evidence type="ECO:0000313" key="7">
    <source>
        <dbReference type="EMBL" id="KAJ8318853.1"/>
    </source>
</evidence>
<feature type="region of interest" description="Disordered" evidence="5">
    <location>
        <begin position="336"/>
        <end position="365"/>
    </location>
</feature>
<feature type="compositionally biased region" description="Basic and acidic residues" evidence="5">
    <location>
        <begin position="428"/>
        <end position="437"/>
    </location>
</feature>
<feature type="coiled-coil region" evidence="4">
    <location>
        <begin position="1105"/>
        <end position="1143"/>
    </location>
</feature>
<organism evidence="7 8">
    <name type="scientific">Tegillarca granosa</name>
    <name type="common">Malaysian cockle</name>
    <name type="synonym">Anadara granosa</name>
    <dbReference type="NCBI Taxonomy" id="220873"/>
    <lineage>
        <taxon>Eukaryota</taxon>
        <taxon>Metazoa</taxon>
        <taxon>Spiralia</taxon>
        <taxon>Lophotrochozoa</taxon>
        <taxon>Mollusca</taxon>
        <taxon>Bivalvia</taxon>
        <taxon>Autobranchia</taxon>
        <taxon>Pteriomorphia</taxon>
        <taxon>Arcoida</taxon>
        <taxon>Arcoidea</taxon>
        <taxon>Arcidae</taxon>
        <taxon>Tegillarca</taxon>
    </lineage>
</organism>
<evidence type="ECO:0000256" key="1">
    <source>
        <dbReference type="ARBA" id="ARBA00004555"/>
    </source>
</evidence>
<feature type="compositionally biased region" description="Low complexity" evidence="5">
    <location>
        <begin position="720"/>
        <end position="731"/>
    </location>
</feature>
<proteinExistence type="predicted"/>
<evidence type="ECO:0000256" key="4">
    <source>
        <dbReference type="SAM" id="Coils"/>
    </source>
</evidence>
<feature type="compositionally biased region" description="Polar residues" evidence="5">
    <location>
        <begin position="530"/>
        <end position="543"/>
    </location>
</feature>